<feature type="compositionally biased region" description="Basic and acidic residues" evidence="1">
    <location>
        <begin position="1"/>
        <end position="12"/>
    </location>
</feature>
<dbReference type="OrthoDB" id="1747743at2759"/>
<dbReference type="PANTHER" id="PTHR35046:SF9">
    <property type="entry name" value="RNA-DIRECTED DNA POLYMERASE"/>
    <property type="match status" value="1"/>
</dbReference>
<evidence type="ECO:0000313" key="2">
    <source>
        <dbReference type="EMBL" id="RDX97943.1"/>
    </source>
</evidence>
<gene>
    <name evidence="2" type="ORF">CR513_19220</name>
</gene>
<dbReference type="AlphaFoldDB" id="A0A371H5K7"/>
<dbReference type="PANTHER" id="PTHR35046">
    <property type="entry name" value="ZINC KNUCKLE (CCHC-TYPE) FAMILY PROTEIN"/>
    <property type="match status" value="1"/>
</dbReference>
<comment type="caution">
    <text evidence="2">The sequence shown here is derived from an EMBL/GenBank/DDBJ whole genome shotgun (WGS) entry which is preliminary data.</text>
</comment>
<protein>
    <submittedName>
        <fullName evidence="2">Uncharacterized protein</fullName>
    </submittedName>
</protein>
<feature type="non-terminal residue" evidence="2">
    <location>
        <position position="1"/>
    </location>
</feature>
<name>A0A371H5K7_MUCPR</name>
<feature type="compositionally biased region" description="Low complexity" evidence="1">
    <location>
        <begin position="58"/>
        <end position="77"/>
    </location>
</feature>
<dbReference type="Proteomes" id="UP000257109">
    <property type="component" value="Unassembled WGS sequence"/>
</dbReference>
<dbReference type="EMBL" id="QJKJ01003544">
    <property type="protein sequence ID" value="RDX97943.1"/>
    <property type="molecule type" value="Genomic_DNA"/>
</dbReference>
<sequence length="174" mass="19260">MCRKDKSPKKESGLPQGQKEVEPFPTSSASKSMLGKKAHCLPCPNRRTMVLGKNGEVESGSSQEDTSSSSGGESSSECCHYEGDILMVRRLMSNLVGEEIKSQRETIFHSRKLCSLIIYGESSVNVGSLRLMEKLALPTLPHPRTYQLLWLSKKGGLVVDKKVFIGKYPWEIQG</sequence>
<evidence type="ECO:0000256" key="1">
    <source>
        <dbReference type="SAM" id="MobiDB-lite"/>
    </source>
</evidence>
<keyword evidence="3" id="KW-1185">Reference proteome</keyword>
<organism evidence="2 3">
    <name type="scientific">Mucuna pruriens</name>
    <name type="common">Velvet bean</name>
    <name type="synonym">Dolichos pruriens</name>
    <dbReference type="NCBI Taxonomy" id="157652"/>
    <lineage>
        <taxon>Eukaryota</taxon>
        <taxon>Viridiplantae</taxon>
        <taxon>Streptophyta</taxon>
        <taxon>Embryophyta</taxon>
        <taxon>Tracheophyta</taxon>
        <taxon>Spermatophyta</taxon>
        <taxon>Magnoliopsida</taxon>
        <taxon>eudicotyledons</taxon>
        <taxon>Gunneridae</taxon>
        <taxon>Pentapetalae</taxon>
        <taxon>rosids</taxon>
        <taxon>fabids</taxon>
        <taxon>Fabales</taxon>
        <taxon>Fabaceae</taxon>
        <taxon>Papilionoideae</taxon>
        <taxon>50 kb inversion clade</taxon>
        <taxon>NPAAA clade</taxon>
        <taxon>indigoferoid/millettioid clade</taxon>
        <taxon>Phaseoleae</taxon>
        <taxon>Mucuna</taxon>
    </lineage>
</organism>
<accession>A0A371H5K7</accession>
<evidence type="ECO:0000313" key="3">
    <source>
        <dbReference type="Proteomes" id="UP000257109"/>
    </source>
</evidence>
<proteinExistence type="predicted"/>
<reference evidence="2" key="1">
    <citation type="submission" date="2018-05" db="EMBL/GenBank/DDBJ databases">
        <title>Draft genome of Mucuna pruriens seed.</title>
        <authorList>
            <person name="Nnadi N.E."/>
            <person name="Vos R."/>
            <person name="Hasami M.H."/>
            <person name="Devisetty U.K."/>
            <person name="Aguiy J.C."/>
        </authorList>
    </citation>
    <scope>NUCLEOTIDE SEQUENCE [LARGE SCALE GENOMIC DNA]</scope>
    <source>
        <strain evidence="2">JCA_2017</strain>
    </source>
</reference>
<feature type="region of interest" description="Disordered" evidence="1">
    <location>
        <begin position="1"/>
        <end position="77"/>
    </location>
</feature>